<dbReference type="PIRSF" id="PIRSF005901">
    <property type="entry name" value="EF-P"/>
    <property type="match status" value="1"/>
</dbReference>
<dbReference type="SUPFAM" id="SSF50249">
    <property type="entry name" value="Nucleic acid-binding proteins"/>
    <property type="match status" value="1"/>
</dbReference>
<dbReference type="Proteomes" id="UP000228495">
    <property type="component" value="Unassembled WGS sequence"/>
</dbReference>
<evidence type="ECO:0000259" key="2">
    <source>
        <dbReference type="SMART" id="SM00841"/>
    </source>
</evidence>
<dbReference type="InterPro" id="IPR014722">
    <property type="entry name" value="Rib_uL2_dom2"/>
</dbReference>
<accession>A0A2H0BEM7</accession>
<organism evidence="3 4">
    <name type="scientific">candidate division WWE3 bacterium CG22_combo_CG10-13_8_21_14_all_39_12</name>
    <dbReference type="NCBI Taxonomy" id="1975094"/>
    <lineage>
        <taxon>Bacteria</taxon>
        <taxon>Katanobacteria</taxon>
    </lineage>
</organism>
<feature type="domain" description="Elongation factor P C-terminal" evidence="2">
    <location>
        <begin position="137"/>
        <end position="192"/>
    </location>
</feature>
<gene>
    <name evidence="3" type="ORF">COX05_04705</name>
</gene>
<dbReference type="SUPFAM" id="SSF50104">
    <property type="entry name" value="Translation proteins SH3-like domain"/>
    <property type="match status" value="1"/>
</dbReference>
<dbReference type="PANTHER" id="PTHR30053:SF14">
    <property type="entry name" value="TRANSLATION ELONGATION FACTOR KOW-LIKE DOMAIN-CONTAINING PROTEIN"/>
    <property type="match status" value="1"/>
</dbReference>
<dbReference type="AlphaFoldDB" id="A0A2H0BEM7"/>
<evidence type="ECO:0000256" key="1">
    <source>
        <dbReference type="ARBA" id="ARBA00009479"/>
    </source>
</evidence>
<protein>
    <recommendedName>
        <fullName evidence="2">Elongation factor P C-terminal domain-containing protein</fullName>
    </recommendedName>
</protein>
<dbReference type="GO" id="GO:0043043">
    <property type="term" value="P:peptide biosynthetic process"/>
    <property type="evidence" value="ECO:0007669"/>
    <property type="project" value="InterPro"/>
</dbReference>
<proteinExistence type="inferred from homology"/>
<dbReference type="Gene3D" id="2.30.30.30">
    <property type="match status" value="1"/>
</dbReference>
<dbReference type="InterPro" id="IPR008991">
    <property type="entry name" value="Translation_prot_SH3-like_sf"/>
</dbReference>
<dbReference type="SMART" id="SM00841">
    <property type="entry name" value="Elong-fact-P_C"/>
    <property type="match status" value="1"/>
</dbReference>
<dbReference type="FunFam" id="2.40.50.140:FF:000004">
    <property type="entry name" value="Elongation factor P"/>
    <property type="match status" value="1"/>
</dbReference>
<dbReference type="Gene3D" id="2.40.50.140">
    <property type="entry name" value="Nucleic acid-binding proteins"/>
    <property type="match status" value="1"/>
</dbReference>
<dbReference type="PANTHER" id="PTHR30053">
    <property type="entry name" value="ELONGATION FACTOR P"/>
    <property type="match status" value="1"/>
</dbReference>
<dbReference type="InterPro" id="IPR015365">
    <property type="entry name" value="Elong-fact-P_C"/>
</dbReference>
<name>A0A2H0BEM7_UNCKA</name>
<reference evidence="3 4" key="1">
    <citation type="submission" date="2017-09" db="EMBL/GenBank/DDBJ databases">
        <title>Depth-based differentiation of microbial function through sediment-hosted aquifers and enrichment of novel symbionts in the deep terrestrial subsurface.</title>
        <authorList>
            <person name="Probst A.J."/>
            <person name="Ladd B."/>
            <person name="Jarett J.K."/>
            <person name="Geller-Mcgrath D.E."/>
            <person name="Sieber C.M."/>
            <person name="Emerson J.B."/>
            <person name="Anantharaman K."/>
            <person name="Thomas B.C."/>
            <person name="Malmstrom R."/>
            <person name="Stieglmeier M."/>
            <person name="Klingl A."/>
            <person name="Woyke T."/>
            <person name="Ryan C.M."/>
            <person name="Banfield J.F."/>
        </authorList>
    </citation>
    <scope>NUCLEOTIDE SEQUENCE [LARGE SCALE GENOMIC DNA]</scope>
    <source>
        <strain evidence="3">CG22_combo_CG10-13_8_21_14_all_39_12</strain>
    </source>
</reference>
<dbReference type="CDD" id="cd05794">
    <property type="entry name" value="S1_EF-P_repeat_2"/>
    <property type="match status" value="1"/>
</dbReference>
<evidence type="ECO:0000313" key="3">
    <source>
        <dbReference type="EMBL" id="PIP56125.1"/>
    </source>
</evidence>
<dbReference type="EMBL" id="PCSU01000083">
    <property type="protein sequence ID" value="PIP56125.1"/>
    <property type="molecule type" value="Genomic_DNA"/>
</dbReference>
<dbReference type="InterPro" id="IPR012340">
    <property type="entry name" value="NA-bd_OB-fold"/>
</dbReference>
<comment type="caution">
    <text evidence="3">The sequence shown here is derived from an EMBL/GenBank/DDBJ whole genome shotgun (WGS) entry which is preliminary data.</text>
</comment>
<dbReference type="GO" id="GO:0005829">
    <property type="term" value="C:cytosol"/>
    <property type="evidence" value="ECO:0007669"/>
    <property type="project" value="UniProtKB-ARBA"/>
</dbReference>
<comment type="similarity">
    <text evidence="1">Belongs to the elongation factor P family.</text>
</comment>
<evidence type="ECO:0000313" key="4">
    <source>
        <dbReference type="Proteomes" id="UP000228495"/>
    </source>
</evidence>
<dbReference type="Pfam" id="PF09285">
    <property type="entry name" value="Elong-fact-P_C"/>
    <property type="match status" value="1"/>
</dbReference>
<sequence>MIDANSLRQGVVFEQNGSTFQVVEFRRHKTARAKGIVNVKAKNVATGNTQEFSFKSGESVQEGSTVTVSLEFVYHDQRKGELTFSDPETKKRFTLQEDVVDSTKRGFLVSGLMVKALLSSENIEKAQVYEISLPNTIEAEVVEAPPNDKGDSSAGSTKPVTIKSGAVVNTPFFIKVGDIIKVNTETGQYSERVVSG</sequence>
<dbReference type="Pfam" id="PF08207">
    <property type="entry name" value="EFP_N"/>
    <property type="match status" value="1"/>
</dbReference>
<dbReference type="InterPro" id="IPR020599">
    <property type="entry name" value="Transl_elong_fac_P/YeiP"/>
</dbReference>
<dbReference type="InterPro" id="IPR013185">
    <property type="entry name" value="Transl_elong_KOW-like"/>
</dbReference>
<dbReference type="GO" id="GO:0003746">
    <property type="term" value="F:translation elongation factor activity"/>
    <property type="evidence" value="ECO:0007669"/>
    <property type="project" value="TreeGrafter"/>
</dbReference>